<dbReference type="PROSITE" id="PS01229">
    <property type="entry name" value="COF_2"/>
    <property type="match status" value="1"/>
</dbReference>
<comment type="caution">
    <text evidence="1">The sequence shown here is derived from an EMBL/GenBank/DDBJ whole genome shotgun (WGS) entry which is preliminary data.</text>
</comment>
<dbReference type="InterPro" id="IPR000150">
    <property type="entry name" value="Cof"/>
</dbReference>
<dbReference type="NCBIfam" id="TIGR01484">
    <property type="entry name" value="HAD-SF-IIB"/>
    <property type="match status" value="1"/>
</dbReference>
<dbReference type="SFLD" id="SFLDG01140">
    <property type="entry name" value="C2.B:_Phosphomannomutase_and_P"/>
    <property type="match status" value="1"/>
</dbReference>
<evidence type="ECO:0000313" key="2">
    <source>
        <dbReference type="Proteomes" id="UP000824133"/>
    </source>
</evidence>
<dbReference type="InterPro" id="IPR006379">
    <property type="entry name" value="HAD-SF_hydro_IIB"/>
</dbReference>
<dbReference type="SFLD" id="SFLDS00003">
    <property type="entry name" value="Haloacid_Dehalogenase"/>
    <property type="match status" value="1"/>
</dbReference>
<keyword evidence="1" id="KW-0378">Hydrolase</keyword>
<dbReference type="GO" id="GO:0016791">
    <property type="term" value="F:phosphatase activity"/>
    <property type="evidence" value="ECO:0007669"/>
    <property type="project" value="TreeGrafter"/>
</dbReference>
<reference evidence="1" key="2">
    <citation type="submission" date="2021-04" db="EMBL/GenBank/DDBJ databases">
        <authorList>
            <person name="Gilroy R."/>
        </authorList>
    </citation>
    <scope>NUCLEOTIDE SEQUENCE</scope>
    <source>
        <strain evidence="1">ChiHjej10B9-743</strain>
    </source>
</reference>
<dbReference type="NCBIfam" id="TIGR00099">
    <property type="entry name" value="Cof-subfamily"/>
    <property type="match status" value="1"/>
</dbReference>
<dbReference type="CDD" id="cd07518">
    <property type="entry name" value="HAD_YbiV-Like"/>
    <property type="match status" value="1"/>
</dbReference>
<name>A0A9D1ZBG3_9ACTN</name>
<dbReference type="PANTHER" id="PTHR10000:SF8">
    <property type="entry name" value="HAD SUPERFAMILY HYDROLASE-LIKE, TYPE 3"/>
    <property type="match status" value="1"/>
</dbReference>
<accession>A0A9D1ZBG3</accession>
<dbReference type="InterPro" id="IPR023214">
    <property type="entry name" value="HAD_sf"/>
</dbReference>
<dbReference type="Proteomes" id="UP000824133">
    <property type="component" value="Unassembled WGS sequence"/>
</dbReference>
<dbReference type="SUPFAM" id="SSF56784">
    <property type="entry name" value="HAD-like"/>
    <property type="match status" value="1"/>
</dbReference>
<dbReference type="Gene3D" id="3.40.50.1000">
    <property type="entry name" value="HAD superfamily/HAD-like"/>
    <property type="match status" value="1"/>
</dbReference>
<gene>
    <name evidence="1" type="ORF">IAA42_04745</name>
</gene>
<dbReference type="Gene3D" id="3.30.1240.10">
    <property type="match status" value="1"/>
</dbReference>
<dbReference type="InterPro" id="IPR036412">
    <property type="entry name" value="HAD-like_sf"/>
</dbReference>
<evidence type="ECO:0000313" key="1">
    <source>
        <dbReference type="EMBL" id="HIY79728.1"/>
    </source>
</evidence>
<dbReference type="EMBL" id="DXCP01000034">
    <property type="protein sequence ID" value="HIY79728.1"/>
    <property type="molecule type" value="Genomic_DNA"/>
</dbReference>
<protein>
    <submittedName>
        <fullName evidence="1">Cof-type HAD-IIB family hydrolase</fullName>
    </submittedName>
</protein>
<dbReference type="AlphaFoldDB" id="A0A9D1ZBG3"/>
<proteinExistence type="predicted"/>
<reference evidence="1" key="1">
    <citation type="journal article" date="2021" name="PeerJ">
        <title>Extensive microbial diversity within the chicken gut microbiome revealed by metagenomics and culture.</title>
        <authorList>
            <person name="Gilroy R."/>
            <person name="Ravi A."/>
            <person name="Getino M."/>
            <person name="Pursley I."/>
            <person name="Horton D.L."/>
            <person name="Alikhan N.F."/>
            <person name="Baker D."/>
            <person name="Gharbi K."/>
            <person name="Hall N."/>
            <person name="Watson M."/>
            <person name="Adriaenssens E.M."/>
            <person name="Foster-Nyarko E."/>
            <person name="Jarju S."/>
            <person name="Secka A."/>
            <person name="Antonio M."/>
            <person name="Oren A."/>
            <person name="Chaudhuri R.R."/>
            <person name="La Ragione R."/>
            <person name="Hildebrand F."/>
            <person name="Pallen M.J."/>
        </authorList>
    </citation>
    <scope>NUCLEOTIDE SEQUENCE</scope>
    <source>
        <strain evidence="1">ChiHjej10B9-743</strain>
    </source>
</reference>
<dbReference type="PANTHER" id="PTHR10000">
    <property type="entry name" value="PHOSPHOSERINE PHOSPHATASE"/>
    <property type="match status" value="1"/>
</dbReference>
<dbReference type="GO" id="GO:0000287">
    <property type="term" value="F:magnesium ion binding"/>
    <property type="evidence" value="ECO:0007669"/>
    <property type="project" value="TreeGrafter"/>
</dbReference>
<organism evidence="1 2">
    <name type="scientific">Candidatus Olsenella excrementavium</name>
    <dbReference type="NCBI Taxonomy" id="2838709"/>
    <lineage>
        <taxon>Bacteria</taxon>
        <taxon>Bacillati</taxon>
        <taxon>Actinomycetota</taxon>
        <taxon>Coriobacteriia</taxon>
        <taxon>Coriobacteriales</taxon>
        <taxon>Atopobiaceae</taxon>
        <taxon>Olsenella</taxon>
    </lineage>
</organism>
<sequence>MIKLIASDMDGTLLDERSQVPAETFELIHRLADKGVRFVASSGRRYDTLRWFFEPVADEMDYVASLGTQVYADGRLLDREVFSTLSVMRLFETCQMFDCLHLALYDAGHAYLLNDQSAYVRELDKDLPDAICVFDPPSPDVSIVKASICCDRTDQLMDMAYVLERELSEWFTFLPSGSRWIDVVPRHVNKATGLEQVMRYWGIQRDEVVAFGDSMNDYAMLRYVGHPYVMANARYAVKQVAQRVIGSNAEHAVQIAMREILEGL</sequence>
<dbReference type="Pfam" id="PF08282">
    <property type="entry name" value="Hydrolase_3"/>
    <property type="match status" value="1"/>
</dbReference>
<dbReference type="GO" id="GO:0005829">
    <property type="term" value="C:cytosol"/>
    <property type="evidence" value="ECO:0007669"/>
    <property type="project" value="TreeGrafter"/>
</dbReference>